<dbReference type="Pfam" id="PF00221">
    <property type="entry name" value="Lyase_aromatic"/>
    <property type="match status" value="1"/>
</dbReference>
<dbReference type="InterPro" id="IPR008948">
    <property type="entry name" value="L-Aspartase-like"/>
</dbReference>
<reference evidence="1 2" key="1">
    <citation type="submission" date="2017-01" db="EMBL/GenBank/DDBJ databases">
        <title>A new Hymenobacter.</title>
        <authorList>
            <person name="Liang Y."/>
            <person name="Feng F."/>
        </authorList>
    </citation>
    <scope>NUCLEOTIDE SEQUENCE [LARGE SCALE GENOMIC DNA]</scope>
    <source>
        <strain evidence="1">MIMBbqt21</strain>
    </source>
</reference>
<evidence type="ECO:0000313" key="1">
    <source>
        <dbReference type="EMBL" id="OUJ70548.1"/>
    </source>
</evidence>
<dbReference type="EMBL" id="MTSE01000021">
    <property type="protein sequence ID" value="OUJ70548.1"/>
    <property type="molecule type" value="Genomic_DNA"/>
</dbReference>
<name>A0A243W732_9BACT</name>
<evidence type="ECO:0000313" key="2">
    <source>
        <dbReference type="Proteomes" id="UP000194873"/>
    </source>
</evidence>
<evidence type="ECO:0008006" key="3">
    <source>
        <dbReference type="Google" id="ProtNLM"/>
    </source>
</evidence>
<comment type="caution">
    <text evidence="1">The sequence shown here is derived from an EMBL/GenBank/DDBJ whole genome shotgun (WGS) entry which is preliminary data.</text>
</comment>
<dbReference type="InterPro" id="IPR001106">
    <property type="entry name" value="Aromatic_Lyase"/>
</dbReference>
<dbReference type="GO" id="GO:0016841">
    <property type="term" value="F:ammonia-lyase activity"/>
    <property type="evidence" value="ECO:0007669"/>
    <property type="project" value="UniProtKB-ARBA"/>
</dbReference>
<keyword evidence="2" id="KW-1185">Reference proteome</keyword>
<dbReference type="CDD" id="cd00332">
    <property type="entry name" value="PAL-HAL"/>
    <property type="match status" value="1"/>
</dbReference>
<organism evidence="1 2">
    <name type="scientific">Hymenobacter crusticola</name>
    <dbReference type="NCBI Taxonomy" id="1770526"/>
    <lineage>
        <taxon>Bacteria</taxon>
        <taxon>Pseudomonadati</taxon>
        <taxon>Bacteroidota</taxon>
        <taxon>Cytophagia</taxon>
        <taxon>Cytophagales</taxon>
        <taxon>Hymenobacteraceae</taxon>
        <taxon>Hymenobacter</taxon>
    </lineage>
</organism>
<gene>
    <name evidence="1" type="ORF">BXP70_23620</name>
</gene>
<dbReference type="RefSeq" id="WP_086596587.1">
    <property type="nucleotide sequence ID" value="NZ_MTSE01000021.1"/>
</dbReference>
<accession>A0A243W732</accession>
<dbReference type="AlphaFoldDB" id="A0A243W732"/>
<sequence>MTDFALDPTTHLDLTTLDALLTDQRRVVLSPAAQQQLAAGAAHARTQVTGASQASANQLLGYACGMGDEVPTELVRLMLLLKAQSLSYGRSGAQVATVQRLLDFYNREILPVVYQQGSLGAGDQVPLAHLSLPLLGLGEANFQGYRLQTADVMHLFSWTPVELAPGEDLALLTGTQFMLAYGVHTVLRAQRLAQAADVIGALSYHVVGGDLEPFDARVHSLRPHAGQTLVAERFRSLLATDKPAQQPSFTEPLPYSFRCLPQVHGASRDALRYVAQVLETECNSVTNDLATFPAEEASFSSGNFHGQPLALALDFMAVAVAELGSISERRSAQLLRRPLDASGGATSPALLVPQHTAASLVSHNKQLCSPASLDNTGTGNVADHVSMGANAATKARRVLENAEQVLAIELYTAARVLSLQSAAPLPPMLQQLVTALAEKVDLASSAAPSLALQATATFVRAYAWQ</sequence>
<dbReference type="Proteomes" id="UP000194873">
    <property type="component" value="Unassembled WGS sequence"/>
</dbReference>
<dbReference type="Gene3D" id="1.20.200.10">
    <property type="entry name" value="Fumarase/aspartase (Central domain)"/>
    <property type="match status" value="1"/>
</dbReference>
<proteinExistence type="predicted"/>
<dbReference type="PANTHER" id="PTHR10362">
    <property type="entry name" value="HISTIDINE AMMONIA-LYASE"/>
    <property type="match status" value="1"/>
</dbReference>
<dbReference type="OrthoDB" id="9806955at2"/>
<dbReference type="Gene3D" id="1.10.275.10">
    <property type="entry name" value="Fumarase/aspartase (N-terminal domain)"/>
    <property type="match status" value="1"/>
</dbReference>
<dbReference type="SUPFAM" id="SSF48557">
    <property type="entry name" value="L-aspartase-like"/>
    <property type="match status" value="1"/>
</dbReference>
<protein>
    <recommendedName>
        <fullName evidence="3">Histidine ammonia-lyase</fullName>
    </recommendedName>
</protein>
<dbReference type="InterPro" id="IPR024083">
    <property type="entry name" value="Fumarase/histidase_N"/>
</dbReference>